<evidence type="ECO:0000313" key="11">
    <source>
        <dbReference type="EMBL" id="RZT96448.1"/>
    </source>
</evidence>
<accession>A0A4Q7VKA7</accession>
<sequence>MKIKIVSILVLFLLCRNAFGENTEGIKFFHGSWEEAKSKAKEENKILFIDFYTQWCGPCFNMAKTVFVLPEVGSFYNHKFISLKIDAETKEGAILAKQYAVRSYPTYAFINPENEKIVHRSGGRKSAEDFIALGKAALNPQMTSEYILSEYNNGNRSEEFMIAYVRYMASIYKRDAVISGFDEIVKNGGKLTDPKIWELYKDCISGYDNPYLKEVSDHYTQFVNLFGKEAVDGKLAKETTYCSADFMAKLCDFEGKAFNIRLKKISDQIYREKDYAKAIAALDALIADTILDKQKVIDRLKFMVRLNKRYGPEYPDEWFYKCVEYLRYIAYNDAKRDDVRIHFDYALALEMMVERVAITGQEIPEFLKTAPKYGKEEYSSRPAELKMKPKYRKK</sequence>
<dbReference type="Pfam" id="PF13899">
    <property type="entry name" value="Thioredoxin_7"/>
    <property type="match status" value="1"/>
</dbReference>
<keyword evidence="2" id="KW-0809">Transit peptide</keyword>
<dbReference type="PANTHER" id="PTHR47834:SF2">
    <property type="entry name" value="THIOREDOXIN-LIKE PROTEIN CITRX, CHLOROPLASTIC"/>
    <property type="match status" value="1"/>
</dbReference>
<keyword evidence="3" id="KW-0249">Electron transport</keyword>
<dbReference type="InterPro" id="IPR044182">
    <property type="entry name" value="CITRX"/>
</dbReference>
<dbReference type="GO" id="GO:0045454">
    <property type="term" value="P:cell redox homeostasis"/>
    <property type="evidence" value="ECO:0007669"/>
    <property type="project" value="InterPro"/>
</dbReference>
<evidence type="ECO:0000256" key="5">
    <source>
        <dbReference type="ARBA" id="ARBA00023157"/>
    </source>
</evidence>
<dbReference type="InterPro" id="IPR036249">
    <property type="entry name" value="Thioredoxin-like_sf"/>
</dbReference>
<dbReference type="InterPro" id="IPR013766">
    <property type="entry name" value="Thioredoxin_domain"/>
</dbReference>
<keyword evidence="6" id="KW-0676">Redox-active center</keyword>
<evidence type="ECO:0000256" key="8">
    <source>
        <dbReference type="SAM" id="MobiDB-lite"/>
    </source>
</evidence>
<dbReference type="RefSeq" id="WP_130306325.1">
    <property type="nucleotide sequence ID" value="NZ_SHKN01000001.1"/>
</dbReference>
<organism evidence="11 12">
    <name type="scientific">Ancylomarina subtilis</name>
    <dbReference type="NCBI Taxonomy" id="1639035"/>
    <lineage>
        <taxon>Bacteria</taxon>
        <taxon>Pseudomonadati</taxon>
        <taxon>Bacteroidota</taxon>
        <taxon>Bacteroidia</taxon>
        <taxon>Marinilabiliales</taxon>
        <taxon>Marinifilaceae</taxon>
        <taxon>Ancylomarina</taxon>
    </lineage>
</organism>
<keyword evidence="12" id="KW-1185">Reference proteome</keyword>
<dbReference type="OrthoDB" id="1099736at2"/>
<keyword evidence="1" id="KW-0813">Transport</keyword>
<evidence type="ECO:0000256" key="9">
    <source>
        <dbReference type="SAM" id="SignalP"/>
    </source>
</evidence>
<feature type="region of interest" description="Disordered" evidence="8">
    <location>
        <begin position="375"/>
        <end position="394"/>
    </location>
</feature>
<feature type="domain" description="Thioredoxin" evidence="10">
    <location>
        <begin position="3"/>
        <end position="139"/>
    </location>
</feature>
<comment type="caution">
    <text evidence="11">The sequence shown here is derived from an EMBL/GenBank/DDBJ whole genome shotgun (WGS) entry which is preliminary data.</text>
</comment>
<reference evidence="11 12" key="1">
    <citation type="submission" date="2019-02" db="EMBL/GenBank/DDBJ databases">
        <title>Genomic Encyclopedia of Type Strains, Phase IV (KMG-IV): sequencing the most valuable type-strain genomes for metagenomic binning, comparative biology and taxonomic classification.</title>
        <authorList>
            <person name="Goeker M."/>
        </authorList>
    </citation>
    <scope>NUCLEOTIDE SEQUENCE [LARGE SCALE GENOMIC DNA]</scope>
    <source>
        <strain evidence="11 12">DSM 28825</strain>
    </source>
</reference>
<feature type="compositionally biased region" description="Basic and acidic residues" evidence="8">
    <location>
        <begin position="375"/>
        <end position="387"/>
    </location>
</feature>
<evidence type="ECO:0000256" key="2">
    <source>
        <dbReference type="ARBA" id="ARBA00022946"/>
    </source>
</evidence>
<dbReference type="Proteomes" id="UP000293562">
    <property type="component" value="Unassembled WGS sequence"/>
</dbReference>
<evidence type="ECO:0000256" key="6">
    <source>
        <dbReference type="ARBA" id="ARBA00023284"/>
    </source>
</evidence>
<evidence type="ECO:0000313" key="12">
    <source>
        <dbReference type="Proteomes" id="UP000293562"/>
    </source>
</evidence>
<dbReference type="SUPFAM" id="SSF52833">
    <property type="entry name" value="Thioredoxin-like"/>
    <property type="match status" value="1"/>
</dbReference>
<dbReference type="AlphaFoldDB" id="A0A4Q7VKA7"/>
<feature type="signal peptide" evidence="9">
    <location>
        <begin position="1"/>
        <end position="20"/>
    </location>
</feature>
<evidence type="ECO:0000256" key="4">
    <source>
        <dbReference type="ARBA" id="ARBA00023002"/>
    </source>
</evidence>
<keyword evidence="4" id="KW-0560">Oxidoreductase</keyword>
<evidence type="ECO:0000256" key="7">
    <source>
        <dbReference type="ARBA" id="ARBA00024039"/>
    </source>
</evidence>
<name>A0A4Q7VKA7_9BACT</name>
<proteinExistence type="inferred from homology"/>
<dbReference type="PANTHER" id="PTHR47834">
    <property type="entry name" value="THIOREDOXIN-LIKE PROTEIN CITRX, CHLOROPLASTIC"/>
    <property type="match status" value="1"/>
</dbReference>
<evidence type="ECO:0000256" key="3">
    <source>
        <dbReference type="ARBA" id="ARBA00022982"/>
    </source>
</evidence>
<dbReference type="Gene3D" id="3.40.30.10">
    <property type="entry name" value="Glutaredoxin"/>
    <property type="match status" value="1"/>
</dbReference>
<gene>
    <name evidence="11" type="ORF">EV201_1086</name>
</gene>
<dbReference type="InterPro" id="IPR017937">
    <property type="entry name" value="Thioredoxin_CS"/>
</dbReference>
<keyword evidence="5" id="KW-1015">Disulfide bond</keyword>
<protein>
    <submittedName>
        <fullName evidence="11">Thioredoxin-like protein</fullName>
    </submittedName>
</protein>
<keyword evidence="9" id="KW-0732">Signal</keyword>
<comment type="similarity">
    <text evidence="7">Belongs to the thioredoxin family. Plant CITRX-type subfamily.</text>
</comment>
<dbReference type="PROSITE" id="PS00194">
    <property type="entry name" value="THIOREDOXIN_1"/>
    <property type="match status" value="1"/>
</dbReference>
<dbReference type="GO" id="GO:0015035">
    <property type="term" value="F:protein-disulfide reductase activity"/>
    <property type="evidence" value="ECO:0007669"/>
    <property type="project" value="InterPro"/>
</dbReference>
<dbReference type="EMBL" id="SHKN01000001">
    <property type="protein sequence ID" value="RZT96448.1"/>
    <property type="molecule type" value="Genomic_DNA"/>
</dbReference>
<dbReference type="PROSITE" id="PS51352">
    <property type="entry name" value="THIOREDOXIN_2"/>
    <property type="match status" value="1"/>
</dbReference>
<evidence type="ECO:0000256" key="1">
    <source>
        <dbReference type="ARBA" id="ARBA00022448"/>
    </source>
</evidence>
<evidence type="ECO:0000259" key="10">
    <source>
        <dbReference type="PROSITE" id="PS51352"/>
    </source>
</evidence>
<feature type="chain" id="PRO_5020300905" evidence="9">
    <location>
        <begin position="21"/>
        <end position="394"/>
    </location>
</feature>